<evidence type="ECO:0000313" key="2">
    <source>
        <dbReference type="EMBL" id="PWI71118.1"/>
    </source>
</evidence>
<dbReference type="GO" id="GO:0047632">
    <property type="term" value="F:agmatine deiminase activity"/>
    <property type="evidence" value="ECO:0007669"/>
    <property type="project" value="TreeGrafter"/>
</dbReference>
<accession>A0A2U3E9E4</accession>
<protein>
    <submittedName>
        <fullName evidence="2">Putative agmatine deiminase</fullName>
    </submittedName>
</protein>
<dbReference type="Gene3D" id="3.75.10.10">
    <property type="entry name" value="L-arginine/glycine Amidinotransferase, Chain A"/>
    <property type="match status" value="1"/>
</dbReference>
<dbReference type="PANTHER" id="PTHR31377">
    <property type="entry name" value="AGMATINE DEIMINASE-RELATED"/>
    <property type="match status" value="1"/>
</dbReference>
<comment type="caution">
    <text evidence="2">The sequence shown here is derived from an EMBL/GenBank/DDBJ whole genome shotgun (WGS) entry which is preliminary data.</text>
</comment>
<dbReference type="Proteomes" id="UP000245956">
    <property type="component" value="Unassembled WGS sequence"/>
</dbReference>
<dbReference type="InterPro" id="IPR007466">
    <property type="entry name" value="Peptidyl-Arg-deiminase_porph"/>
</dbReference>
<sequence>MAHIRLASQAFHRPAEWVRHARTILAWPGGETVYYKEFPGALASATKEVSAIAAAVAHFEPVTLVVDRTRLEEARRRFAPGTTRHQVSLHPIDGKQLDLWMRDIAPTFTVKKGHNGPSSGVLCGVDFNFNGWGNKFRTETSVGLGTETCVGLARTLLDDLKIERIESSLVTEGGAIEVDGEGTMVATESSIINDNRNPGMSRGDIEAEFARTLGIEKFIWIPGVNGVEVTDCHIDAFVRFARPGVVLLSKPSSEESRNANSVWVRAYKEAVDVLSGTKDAKGRSLEVIEISEPNVSEVAMDEEFLKAIESSELPPPAFNYANYLMVNGGLIFPQFGDRRSDAAALETVQRLFGSERDVVTVPLQELPLMGGGIHCATQQIPLSTSVSP</sequence>
<gene>
    <name evidence="2" type="ORF">PCL_12486</name>
</gene>
<proteinExistence type="predicted"/>
<dbReference type="AlphaFoldDB" id="A0A2U3E9E4"/>
<dbReference type="GO" id="GO:0004668">
    <property type="term" value="F:protein-arginine deiminase activity"/>
    <property type="evidence" value="ECO:0007669"/>
    <property type="project" value="InterPro"/>
</dbReference>
<dbReference type="EMBL" id="LCWV01000008">
    <property type="protein sequence ID" value="PWI71118.1"/>
    <property type="molecule type" value="Genomic_DNA"/>
</dbReference>
<evidence type="ECO:0000313" key="3">
    <source>
        <dbReference type="Proteomes" id="UP000245956"/>
    </source>
</evidence>
<dbReference type="SUPFAM" id="SSF55909">
    <property type="entry name" value="Pentein"/>
    <property type="match status" value="1"/>
</dbReference>
<dbReference type="PANTHER" id="PTHR31377:SF0">
    <property type="entry name" value="AGMATINE DEIMINASE-RELATED"/>
    <property type="match status" value="1"/>
</dbReference>
<evidence type="ECO:0000256" key="1">
    <source>
        <dbReference type="ARBA" id="ARBA00022801"/>
    </source>
</evidence>
<organism evidence="2 3">
    <name type="scientific">Purpureocillium lilacinum</name>
    <name type="common">Paecilomyces lilacinus</name>
    <dbReference type="NCBI Taxonomy" id="33203"/>
    <lineage>
        <taxon>Eukaryota</taxon>
        <taxon>Fungi</taxon>
        <taxon>Dikarya</taxon>
        <taxon>Ascomycota</taxon>
        <taxon>Pezizomycotina</taxon>
        <taxon>Sordariomycetes</taxon>
        <taxon>Hypocreomycetidae</taxon>
        <taxon>Hypocreales</taxon>
        <taxon>Ophiocordycipitaceae</taxon>
        <taxon>Purpureocillium</taxon>
    </lineage>
</organism>
<dbReference type="GO" id="GO:0009446">
    <property type="term" value="P:putrescine biosynthetic process"/>
    <property type="evidence" value="ECO:0007669"/>
    <property type="project" value="InterPro"/>
</dbReference>
<reference evidence="2 3" key="1">
    <citation type="journal article" date="2016" name="Front. Microbiol.">
        <title>Genome and transcriptome sequences reveal the specific parasitism of the nematophagous Purpureocillium lilacinum 36-1.</title>
        <authorList>
            <person name="Xie J."/>
            <person name="Li S."/>
            <person name="Mo C."/>
            <person name="Xiao X."/>
            <person name="Peng D."/>
            <person name="Wang G."/>
            <person name="Xiao Y."/>
        </authorList>
    </citation>
    <scope>NUCLEOTIDE SEQUENCE [LARGE SCALE GENOMIC DNA]</scope>
    <source>
        <strain evidence="2 3">36-1</strain>
    </source>
</reference>
<keyword evidence="1" id="KW-0378">Hydrolase</keyword>
<name>A0A2U3E9E4_PURLI</name>
<dbReference type="Pfam" id="PF04371">
    <property type="entry name" value="PAD_porph"/>
    <property type="match status" value="1"/>
</dbReference>